<dbReference type="CDD" id="cd13426">
    <property type="entry name" value="Peptidase_G1"/>
    <property type="match status" value="3"/>
</dbReference>
<dbReference type="HOGENOM" id="CLU_313537_0_0_1"/>
<comment type="caution">
    <text evidence="4">The sequence shown here is derived from an EMBL/GenBank/DDBJ whole genome shotgun (WGS) entry which is preliminary data.</text>
</comment>
<organism evidence="4 5">
    <name type="scientific">Macrophomina phaseolina (strain MS6)</name>
    <name type="common">Charcoal rot fungus</name>
    <dbReference type="NCBI Taxonomy" id="1126212"/>
    <lineage>
        <taxon>Eukaryota</taxon>
        <taxon>Fungi</taxon>
        <taxon>Dikarya</taxon>
        <taxon>Ascomycota</taxon>
        <taxon>Pezizomycotina</taxon>
        <taxon>Dothideomycetes</taxon>
        <taxon>Dothideomycetes incertae sedis</taxon>
        <taxon>Botryosphaeriales</taxon>
        <taxon>Botryosphaeriaceae</taxon>
        <taxon>Macrophomina</taxon>
    </lineage>
</organism>
<feature type="compositionally biased region" description="Basic and acidic residues" evidence="2">
    <location>
        <begin position="31"/>
        <end position="40"/>
    </location>
</feature>
<dbReference type="OrthoDB" id="2862635at2759"/>
<dbReference type="PANTHER" id="PTHR37536:SF1">
    <property type="entry name" value="ASPERGILLOPEPSIN, PUTAITVE (AFU_ORTHOLOGUE AFUA_7G01200)"/>
    <property type="match status" value="1"/>
</dbReference>
<dbReference type="InterPro" id="IPR013320">
    <property type="entry name" value="ConA-like_dom_sf"/>
</dbReference>
<sequence>MRATKLVSVALAALLGVSLMSIASASPFEKSNGDEIDTTKSRGTGNSTAPTFTTHLIKYATDSSDDSKWGGAVFKQPPSGSFKAIQGSFTVPKASLPAGQAFILAGIGGTNGSNNYWLQVGIFINTTVSGAVDFKPVHVLHPISSFIFDDAEIGISEGDSITLRVETYSTNQGVTIIENHSTGKGMHKLINAPPGASPLLGQHAEWFVAQPAGQLLTNFGSVNFSDCVVYTNDGQNYGPEQGSFIAYIRDGEKNMTETVVRGHGVSITYSPKTQSHTRDIVSSGGAASFSDLYCMRQLSQSTTSGFSAPGTSYNPFGGAQKFAPDGNNFTAASGRFVIPSLRAGSPPNQTATDYLYELTIGVGIESPTVIYETTLRMVLNATTGKITVHGVIVAIPATIIPLSESDLVMSVGDTVTLRVVSISQDSGTFYIENETTQKTFSNDVSLNDTWSLGGTESFKAYWQVQALNIGGQHNLPDFGEINFTNCHTSLHNRTELEGLAGATPIFIKTNDTIASDVYLDDDHVRIIYNRHQKIVEPATCTAAPPIDGVVPTTESASIGTLTTGVTSSLFVGPLKRTNFTVNTDHTPRRSLDKQDDGAFTATEWPPKTTTTSETIVAEALLPTTITMSTNRTTAATRITITSRTTVRCTAPASSLYFHDTKSALVGDKLIQHSAMESPLPITLARAGPLVPSSTSDGEADGNSGSRLSGNWAGALIELPPPGTFFTSVSGTFTVPGASAGLEVGEDCFAIIWVGIGESAILQAGIQLTFNASTSETTVTPVHEFFPDFPHVFNGITVLVGDVVSVRVQSSTSTTGTVYIENLTTQKSVSKELSLQKSGVSLKGHTVEWIVECPTAYAVANFGTVIFTDIKATTNDSTIIQDLGDAASYKVLQHGKILTDVVMDAKQVTIKYNPRDENRKSKRNITMDSSVGQVH</sequence>
<dbReference type="InterPro" id="IPR038656">
    <property type="entry name" value="Peptidase_G1_sf"/>
</dbReference>
<evidence type="ECO:0000313" key="5">
    <source>
        <dbReference type="Proteomes" id="UP000007129"/>
    </source>
</evidence>
<dbReference type="InterPro" id="IPR000250">
    <property type="entry name" value="Peptidase_G1"/>
</dbReference>
<dbReference type="STRING" id="1126212.K2RAV5"/>
<evidence type="ECO:0000256" key="2">
    <source>
        <dbReference type="SAM" id="MobiDB-lite"/>
    </source>
</evidence>
<dbReference type="eggNOG" id="ENOG502RJF6">
    <property type="taxonomic scope" value="Eukaryota"/>
</dbReference>
<dbReference type="EMBL" id="AHHD01000163">
    <property type="protein sequence ID" value="EKG19611.1"/>
    <property type="molecule type" value="Genomic_DNA"/>
</dbReference>
<evidence type="ECO:0000256" key="1">
    <source>
        <dbReference type="PIRSR" id="PIRSR600250-50"/>
    </source>
</evidence>
<feature type="chain" id="PRO_5003864054" evidence="3">
    <location>
        <begin position="26"/>
        <end position="934"/>
    </location>
</feature>
<feature type="compositionally biased region" description="Polar residues" evidence="2">
    <location>
        <begin position="923"/>
        <end position="934"/>
    </location>
</feature>
<evidence type="ECO:0000313" key="4">
    <source>
        <dbReference type="EMBL" id="EKG19611.1"/>
    </source>
</evidence>
<feature type="signal peptide" evidence="3">
    <location>
        <begin position="1"/>
        <end position="25"/>
    </location>
</feature>
<proteinExistence type="predicted"/>
<keyword evidence="3" id="KW-0732">Signal</keyword>
<accession>K2RAV5</accession>
<dbReference type="GO" id="GO:0070007">
    <property type="term" value="F:glutamic-type endopeptidase activity"/>
    <property type="evidence" value="ECO:0007669"/>
    <property type="project" value="InterPro"/>
</dbReference>
<dbReference type="SUPFAM" id="SSF49899">
    <property type="entry name" value="Concanavalin A-like lectins/glucanases"/>
    <property type="match status" value="3"/>
</dbReference>
<dbReference type="InParanoid" id="K2RAV5"/>
<feature type="compositionally biased region" description="Low complexity" evidence="2">
    <location>
        <begin position="600"/>
        <end position="611"/>
    </location>
</feature>
<name>K2RAV5_MACPH</name>
<feature type="region of interest" description="Disordered" evidence="2">
    <location>
        <begin position="914"/>
        <end position="934"/>
    </location>
</feature>
<feature type="region of interest" description="Disordered" evidence="2">
    <location>
        <begin position="29"/>
        <end position="49"/>
    </location>
</feature>
<dbReference type="PRINTS" id="PR00977">
    <property type="entry name" value="SCYTLDPTASE"/>
</dbReference>
<reference evidence="4 5" key="1">
    <citation type="journal article" date="2012" name="BMC Genomics">
        <title>Tools to kill: Genome of one of the most destructive plant pathogenic fungi Macrophomina phaseolina.</title>
        <authorList>
            <person name="Islam M.S."/>
            <person name="Haque M.S."/>
            <person name="Islam M.M."/>
            <person name="Emdad E.M."/>
            <person name="Halim A."/>
            <person name="Hossen Q.M.M."/>
            <person name="Hossain M.Z."/>
            <person name="Ahmed B."/>
            <person name="Rahim S."/>
            <person name="Rahman M.S."/>
            <person name="Alam M.M."/>
            <person name="Hou S."/>
            <person name="Wan X."/>
            <person name="Saito J.A."/>
            <person name="Alam M."/>
        </authorList>
    </citation>
    <scope>NUCLEOTIDE SEQUENCE [LARGE SCALE GENOMIC DNA]</scope>
    <source>
        <strain evidence="4 5">MS6</strain>
    </source>
</reference>
<dbReference type="Proteomes" id="UP000007129">
    <property type="component" value="Unassembled WGS sequence"/>
</dbReference>
<evidence type="ECO:0000256" key="3">
    <source>
        <dbReference type="SAM" id="SignalP"/>
    </source>
</evidence>
<dbReference type="AlphaFoldDB" id="K2RAV5"/>
<gene>
    <name evidence="4" type="ORF">MPH_03475</name>
</gene>
<protein>
    <submittedName>
        <fullName evidence="4">Peptidase G1 eqolisin</fullName>
    </submittedName>
</protein>
<feature type="active site" description="Proton acceptor" evidence="1">
    <location>
        <position position="851"/>
    </location>
</feature>
<dbReference type="Pfam" id="PF01828">
    <property type="entry name" value="Peptidase_A4"/>
    <property type="match status" value="3"/>
</dbReference>
<dbReference type="Gene3D" id="2.60.120.700">
    <property type="entry name" value="Peptidase G1"/>
    <property type="match status" value="3"/>
</dbReference>
<dbReference type="GO" id="GO:0006508">
    <property type="term" value="P:proteolysis"/>
    <property type="evidence" value="ECO:0007669"/>
    <property type="project" value="InterPro"/>
</dbReference>
<feature type="region of interest" description="Disordered" evidence="2">
    <location>
        <begin position="582"/>
        <end position="611"/>
    </location>
</feature>
<dbReference type="PANTHER" id="PTHR37536">
    <property type="entry name" value="PUTATIVE (AFU_ORTHOLOGUE AFUA_3G02970)-RELATED"/>
    <property type="match status" value="1"/>
</dbReference>
<dbReference type="VEuPathDB" id="FungiDB:MPH_03475"/>
<feature type="compositionally biased region" description="Basic and acidic residues" evidence="2">
    <location>
        <begin position="585"/>
        <end position="596"/>
    </location>
</feature>